<protein>
    <submittedName>
        <fullName evidence="2">Pyrrolo-quinoline quinone</fullName>
    </submittedName>
</protein>
<dbReference type="Gene3D" id="2.130.10.10">
    <property type="entry name" value="YVTN repeat-like/Quinoprotein amine dehydrogenase"/>
    <property type="match status" value="1"/>
</dbReference>
<reference evidence="2 3" key="1">
    <citation type="journal article" date="2018" name="Int. J. Syst. Evol. Microbiol.">
        <title>Micromonospora globbae sp. nov., an endophytic actinomycete isolated from roots of Globba winitii C. H. Wright.</title>
        <authorList>
            <person name="Kuncharoen N."/>
            <person name="Pittayakhajonwut P."/>
            <person name="Tanasupawat S."/>
        </authorList>
    </citation>
    <scope>NUCLEOTIDE SEQUENCE [LARGE SCALE GENOMIC DNA]</scope>
    <source>
        <strain evidence="2 3">WPS1-2</strain>
    </source>
</reference>
<dbReference type="EMBL" id="RAQQ01000013">
    <property type="protein sequence ID" value="RKF25898.1"/>
    <property type="molecule type" value="Genomic_DNA"/>
</dbReference>
<dbReference type="RefSeq" id="WP_120329901.1">
    <property type="nucleotide sequence ID" value="NZ_RAQQ01000013.1"/>
</dbReference>
<dbReference type="InterPro" id="IPR011047">
    <property type="entry name" value="Quinoprotein_ADH-like_sf"/>
</dbReference>
<name>A0A420EYW8_9ACTN</name>
<comment type="caution">
    <text evidence="2">The sequence shown here is derived from an EMBL/GenBank/DDBJ whole genome shotgun (WGS) entry which is preliminary data.</text>
</comment>
<evidence type="ECO:0000313" key="3">
    <source>
        <dbReference type="Proteomes" id="UP000285744"/>
    </source>
</evidence>
<feature type="domain" description="Pyrrolo-quinoline quinone repeat" evidence="1">
    <location>
        <begin position="62"/>
        <end position="200"/>
    </location>
</feature>
<accession>A0A420EYW8</accession>
<evidence type="ECO:0000259" key="1">
    <source>
        <dbReference type="Pfam" id="PF13360"/>
    </source>
</evidence>
<dbReference type="AlphaFoldDB" id="A0A420EYW8"/>
<gene>
    <name evidence="2" type="ORF">D7I43_19150</name>
</gene>
<dbReference type="InterPro" id="IPR015943">
    <property type="entry name" value="WD40/YVTN_repeat-like_dom_sf"/>
</dbReference>
<organism evidence="2 3">
    <name type="scientific">Micromonospora globbae</name>
    <dbReference type="NCBI Taxonomy" id="1894969"/>
    <lineage>
        <taxon>Bacteria</taxon>
        <taxon>Bacillati</taxon>
        <taxon>Actinomycetota</taxon>
        <taxon>Actinomycetes</taxon>
        <taxon>Micromonosporales</taxon>
        <taxon>Micromonosporaceae</taxon>
        <taxon>Micromonospora</taxon>
    </lineage>
</organism>
<dbReference type="Proteomes" id="UP000285744">
    <property type="component" value="Unassembled WGS sequence"/>
</dbReference>
<dbReference type="InterPro" id="IPR002372">
    <property type="entry name" value="PQQ_rpt_dom"/>
</dbReference>
<dbReference type="Pfam" id="PF13360">
    <property type="entry name" value="PQQ_2"/>
    <property type="match status" value="1"/>
</dbReference>
<dbReference type="SUPFAM" id="SSF50998">
    <property type="entry name" value="Quinoprotein alcohol dehydrogenase-like"/>
    <property type="match status" value="1"/>
</dbReference>
<sequence length="417" mass="43773">MGFRNGRRRVVLVVAVLLAVATVATIVYRVLAPAEVSTVARAAYPTPADPPAGVIGRLPVAPLVVDDRLRVYAGHRQVYADRPVDGRYRTTPFWSYRRWPAELVGVVASGTTVVSRWSDGRLVALDARDGRVAWRADGPEPARKPDARRTGAAIVWDPPGLYLARTGDGRDVLVATGAGEARGVDLAGGRELWRVPLGGDCRVDVGTTSTGRLVGVDRCAGPAAVEFRDVATGTVTDRWRPPGTGDDVVVTPVGCRSGRSECPALRTAGPGDAAGRGWLVGPGAPVAAPALDRLDTQLAGEQAVGVVGGVLVGRSARTGAESWRRPDLGPGRVIAVQPDRVHLLTDANELVTLDPVTGAERSRFPLTVGRDGTGYAPGAVYASGGYVAVERLRRPVDPDADDQGYFLSAEPVVLAAT</sequence>
<proteinExistence type="predicted"/>
<dbReference type="OrthoDB" id="3336893at2"/>
<evidence type="ECO:0000313" key="2">
    <source>
        <dbReference type="EMBL" id="RKF25898.1"/>
    </source>
</evidence>